<keyword evidence="4" id="KW-0804">Transcription</keyword>
<organism evidence="6 7">
    <name type="scientific">Paenibacillus contaminans</name>
    <dbReference type="NCBI Taxonomy" id="450362"/>
    <lineage>
        <taxon>Bacteria</taxon>
        <taxon>Bacillati</taxon>
        <taxon>Bacillota</taxon>
        <taxon>Bacilli</taxon>
        <taxon>Bacillales</taxon>
        <taxon>Paenibacillaceae</taxon>
        <taxon>Paenibacillus</taxon>
    </lineage>
</organism>
<name>A0A329M007_9BACL</name>
<dbReference type="CDD" id="cd01106">
    <property type="entry name" value="HTH_TipAL-Mta"/>
    <property type="match status" value="1"/>
</dbReference>
<evidence type="ECO:0000256" key="4">
    <source>
        <dbReference type="ARBA" id="ARBA00023163"/>
    </source>
</evidence>
<dbReference type="SUPFAM" id="SSF46955">
    <property type="entry name" value="Putative DNA-binding domain"/>
    <property type="match status" value="1"/>
</dbReference>
<keyword evidence="2" id="KW-0805">Transcription regulation</keyword>
<dbReference type="PANTHER" id="PTHR30204">
    <property type="entry name" value="REDOX-CYCLING DRUG-SENSING TRANSCRIPTIONAL ACTIVATOR SOXR"/>
    <property type="match status" value="1"/>
</dbReference>
<dbReference type="Pfam" id="PF13649">
    <property type="entry name" value="Methyltransf_25"/>
    <property type="match status" value="1"/>
</dbReference>
<dbReference type="AlphaFoldDB" id="A0A329M007"/>
<accession>A0A329M007</accession>
<evidence type="ECO:0000256" key="1">
    <source>
        <dbReference type="ARBA" id="ARBA00022491"/>
    </source>
</evidence>
<dbReference type="InterPro" id="IPR000551">
    <property type="entry name" value="MerR-type_HTH_dom"/>
</dbReference>
<dbReference type="EMBL" id="QMFB01000032">
    <property type="protein sequence ID" value="RAV12616.1"/>
    <property type="molecule type" value="Genomic_DNA"/>
</dbReference>
<dbReference type="PROSITE" id="PS50937">
    <property type="entry name" value="HTH_MERR_2"/>
    <property type="match status" value="1"/>
</dbReference>
<dbReference type="SMART" id="SM00422">
    <property type="entry name" value="HTH_MERR"/>
    <property type="match status" value="1"/>
</dbReference>
<dbReference type="GO" id="GO:0003677">
    <property type="term" value="F:DNA binding"/>
    <property type="evidence" value="ECO:0007669"/>
    <property type="project" value="UniProtKB-KW"/>
</dbReference>
<evidence type="ECO:0000313" key="7">
    <source>
        <dbReference type="Proteomes" id="UP000250369"/>
    </source>
</evidence>
<dbReference type="GO" id="GO:0003700">
    <property type="term" value="F:DNA-binding transcription factor activity"/>
    <property type="evidence" value="ECO:0007669"/>
    <property type="project" value="InterPro"/>
</dbReference>
<gene>
    <name evidence="6" type="ORF">DQG23_34080</name>
</gene>
<dbReference type="RefSeq" id="WP_113035506.1">
    <property type="nucleotide sequence ID" value="NZ_QMFB01000032.1"/>
</dbReference>
<dbReference type="Gene3D" id="1.10.1660.10">
    <property type="match status" value="1"/>
</dbReference>
<dbReference type="InterPro" id="IPR047057">
    <property type="entry name" value="MerR_fam"/>
</dbReference>
<sequence length="367" mass="40807">MTVKIKEIAQKLNITPRAIRLYEAKGLIRPVKDKQNQYRMFSEKDAWRLQTIAALREIGVPLDNIRGMLERIDSGDKDEVGHYLDMQRSLLFAQWVELKQMIGTIDSMMERIRQQDSLDVSDMYALADGAKRLRGARTGWSDRWGFDRLAETYDAELDGSFGGMTGVSPEDRAQGIGGYEGCYEAALNRIGELVEPQQGETGLDIGTGTGNLAAKLAAAGAAMVGVDQSREMLKRCAAKVPGIETKIGNFLALPCFDQQFDFVVSSFAYHHLTDEQKPLALEEMNRVLKPGGRLCIADWMADDEAQRSELLAILRTNGCAPGVQLAAEEFYALRPEMLAWLKRNCYTVAEDAAIYASRLRVILAVKA</sequence>
<evidence type="ECO:0000313" key="6">
    <source>
        <dbReference type="EMBL" id="RAV12616.1"/>
    </source>
</evidence>
<evidence type="ECO:0000256" key="3">
    <source>
        <dbReference type="ARBA" id="ARBA00023125"/>
    </source>
</evidence>
<comment type="caution">
    <text evidence="6">The sequence shown here is derived from an EMBL/GenBank/DDBJ whole genome shotgun (WGS) entry which is preliminary data.</text>
</comment>
<dbReference type="CDD" id="cd02440">
    <property type="entry name" value="AdoMet_MTases"/>
    <property type="match status" value="1"/>
</dbReference>
<dbReference type="InterPro" id="IPR009061">
    <property type="entry name" value="DNA-bd_dom_put_sf"/>
</dbReference>
<proteinExistence type="predicted"/>
<dbReference type="OrthoDB" id="465705at2"/>
<keyword evidence="1" id="KW-0678">Repressor</keyword>
<dbReference type="Gene3D" id="3.40.50.150">
    <property type="entry name" value="Vaccinia Virus protein VP39"/>
    <property type="match status" value="1"/>
</dbReference>
<keyword evidence="7" id="KW-1185">Reference proteome</keyword>
<evidence type="ECO:0000256" key="2">
    <source>
        <dbReference type="ARBA" id="ARBA00023015"/>
    </source>
</evidence>
<dbReference type="InterPro" id="IPR041698">
    <property type="entry name" value="Methyltransf_25"/>
</dbReference>
<feature type="domain" description="HTH merR-type" evidence="5">
    <location>
        <begin position="1"/>
        <end position="71"/>
    </location>
</feature>
<protein>
    <submittedName>
        <fullName evidence="6">Transcriptional regulator</fullName>
    </submittedName>
</protein>
<dbReference type="PANTHER" id="PTHR30204:SF69">
    <property type="entry name" value="MERR-FAMILY TRANSCRIPTIONAL REGULATOR"/>
    <property type="match status" value="1"/>
</dbReference>
<keyword evidence="3" id="KW-0238">DNA-binding</keyword>
<dbReference type="Proteomes" id="UP000250369">
    <property type="component" value="Unassembled WGS sequence"/>
</dbReference>
<dbReference type="SUPFAM" id="SSF53335">
    <property type="entry name" value="S-adenosyl-L-methionine-dependent methyltransferases"/>
    <property type="match status" value="1"/>
</dbReference>
<reference evidence="6 7" key="1">
    <citation type="journal article" date="2009" name="Int. J. Syst. Evol. Microbiol.">
        <title>Paenibacillus contaminans sp. nov., isolated from a contaminated laboratory plate.</title>
        <authorList>
            <person name="Chou J.H."/>
            <person name="Lee J.H."/>
            <person name="Lin M.C."/>
            <person name="Chang P.S."/>
            <person name="Arun A.B."/>
            <person name="Young C.C."/>
            <person name="Chen W.M."/>
        </authorList>
    </citation>
    <scope>NUCLEOTIDE SEQUENCE [LARGE SCALE GENOMIC DNA]</scope>
    <source>
        <strain evidence="6 7">CKOBP-6</strain>
    </source>
</reference>
<dbReference type="Pfam" id="PF13411">
    <property type="entry name" value="MerR_1"/>
    <property type="match status" value="1"/>
</dbReference>
<dbReference type="InterPro" id="IPR029063">
    <property type="entry name" value="SAM-dependent_MTases_sf"/>
</dbReference>
<evidence type="ECO:0000259" key="5">
    <source>
        <dbReference type="PROSITE" id="PS50937"/>
    </source>
</evidence>